<evidence type="ECO:0000313" key="8">
    <source>
        <dbReference type="Proteomes" id="UP000274131"/>
    </source>
</evidence>
<dbReference type="PANTHER" id="PTHR13315:SF4">
    <property type="entry name" value="METALLOPHOSPHOESTERASE, ISOFORM E"/>
    <property type="match status" value="1"/>
</dbReference>
<dbReference type="EMBL" id="UXUI01013277">
    <property type="protein sequence ID" value="VDD97274.1"/>
    <property type="molecule type" value="Genomic_DNA"/>
</dbReference>
<dbReference type="InterPro" id="IPR029052">
    <property type="entry name" value="Metallo-depent_PP-like"/>
</dbReference>
<keyword evidence="3 5" id="KW-1133">Transmembrane helix</keyword>
<feature type="domain" description="Calcineurin-like phosphoesterase" evidence="6">
    <location>
        <begin position="65"/>
        <end position="248"/>
    </location>
</feature>
<evidence type="ECO:0000313" key="7">
    <source>
        <dbReference type="EMBL" id="VDD97274.1"/>
    </source>
</evidence>
<gene>
    <name evidence="7" type="ORF">EVEC_LOCUS12025</name>
</gene>
<dbReference type="Proteomes" id="UP000274131">
    <property type="component" value="Unassembled WGS sequence"/>
</dbReference>
<dbReference type="PANTHER" id="PTHR13315">
    <property type="entry name" value="METALLO PHOSPHOESTERASE RELATED"/>
    <property type="match status" value="1"/>
</dbReference>
<protein>
    <submittedName>
        <fullName evidence="9">Metallophos domain-containing protein</fullName>
    </submittedName>
</protein>
<keyword evidence="8" id="KW-1185">Reference proteome</keyword>
<dbReference type="SUPFAM" id="SSF56300">
    <property type="entry name" value="Metallo-dependent phosphatases"/>
    <property type="match status" value="1"/>
</dbReference>
<dbReference type="InterPro" id="IPR004843">
    <property type="entry name" value="Calcineurin-like_PHP"/>
</dbReference>
<dbReference type="AlphaFoldDB" id="A0A0N4VPC9"/>
<accession>A0A0N4VPC9</accession>
<organism evidence="9">
    <name type="scientific">Enterobius vermicularis</name>
    <name type="common">Human pinworm</name>
    <dbReference type="NCBI Taxonomy" id="51028"/>
    <lineage>
        <taxon>Eukaryota</taxon>
        <taxon>Metazoa</taxon>
        <taxon>Ecdysozoa</taxon>
        <taxon>Nematoda</taxon>
        <taxon>Chromadorea</taxon>
        <taxon>Rhabditida</taxon>
        <taxon>Spirurina</taxon>
        <taxon>Oxyuridomorpha</taxon>
        <taxon>Oxyuroidea</taxon>
        <taxon>Oxyuridae</taxon>
        <taxon>Enterobius</taxon>
    </lineage>
</organism>
<dbReference type="GO" id="GO:0005783">
    <property type="term" value="C:endoplasmic reticulum"/>
    <property type="evidence" value="ECO:0007669"/>
    <property type="project" value="TreeGrafter"/>
</dbReference>
<dbReference type="GO" id="GO:0016020">
    <property type="term" value="C:membrane"/>
    <property type="evidence" value="ECO:0007669"/>
    <property type="project" value="UniProtKB-SubCell"/>
</dbReference>
<dbReference type="InterPro" id="IPR033308">
    <property type="entry name" value="PGAP5/Cdc1/Ted1"/>
</dbReference>
<evidence type="ECO:0000259" key="6">
    <source>
        <dbReference type="Pfam" id="PF00149"/>
    </source>
</evidence>
<dbReference type="GO" id="GO:0016787">
    <property type="term" value="F:hydrolase activity"/>
    <property type="evidence" value="ECO:0007669"/>
    <property type="project" value="InterPro"/>
</dbReference>
<evidence type="ECO:0000256" key="4">
    <source>
        <dbReference type="ARBA" id="ARBA00023136"/>
    </source>
</evidence>
<proteinExistence type="predicted"/>
<reference evidence="9" key="1">
    <citation type="submission" date="2017-02" db="UniProtKB">
        <authorList>
            <consortium name="WormBaseParasite"/>
        </authorList>
    </citation>
    <scope>IDENTIFICATION</scope>
</reference>
<evidence type="ECO:0000256" key="2">
    <source>
        <dbReference type="ARBA" id="ARBA00022692"/>
    </source>
</evidence>
<evidence type="ECO:0000313" key="9">
    <source>
        <dbReference type="WBParaSite" id="EVEC_0001285801-mRNA-1"/>
    </source>
</evidence>
<keyword evidence="2 5" id="KW-0812">Transmembrane</keyword>
<dbReference type="WBParaSite" id="EVEC_0001285801-mRNA-1">
    <property type="protein sequence ID" value="EVEC_0001285801-mRNA-1"/>
    <property type="gene ID" value="EVEC_0001285801"/>
</dbReference>
<feature type="transmembrane region" description="Helical" evidence="5">
    <location>
        <begin position="21"/>
        <end position="39"/>
    </location>
</feature>
<evidence type="ECO:0000256" key="5">
    <source>
        <dbReference type="SAM" id="Phobius"/>
    </source>
</evidence>
<evidence type="ECO:0000256" key="3">
    <source>
        <dbReference type="ARBA" id="ARBA00022989"/>
    </source>
</evidence>
<evidence type="ECO:0000256" key="1">
    <source>
        <dbReference type="ARBA" id="ARBA00004141"/>
    </source>
</evidence>
<reference evidence="7 8" key="2">
    <citation type="submission" date="2018-10" db="EMBL/GenBank/DDBJ databases">
        <authorList>
            <consortium name="Pathogen Informatics"/>
        </authorList>
    </citation>
    <scope>NUCLEOTIDE SEQUENCE [LARGE SCALE GENOMIC DNA]</scope>
</reference>
<comment type="subcellular location">
    <subcellularLocation>
        <location evidence="1">Membrane</location>
        <topology evidence="1">Multi-pass membrane protein</topology>
    </subcellularLocation>
</comment>
<dbReference type="STRING" id="51028.A0A0N4VPC9"/>
<name>A0A0N4VPC9_ENTVE</name>
<dbReference type="OrthoDB" id="5977743at2759"/>
<dbReference type="Gene3D" id="3.60.21.10">
    <property type="match status" value="1"/>
</dbReference>
<sequence>MTGIKYVMSAYGSFRRLHRFQRLYFIRYFILLIVLAIFWNEYLSYEYSALLWVFRLPHYDSQTVKILIVADPQLIGYQNEGGMYPGIKRWDADRYLKKGFSRVLRVASPDVVVFLGDLFDEGTQMTDQEFEWTLERFNKIFDMPRDIQKLYVPGDNDVGGEDSPVSERLVERFQNKFVSSFDSNVLGLDDFDFFYVNGFNEQMKKIFEGTGDLKFVLSHMPLLRAHGSLQKLRVSLNPSLIISAHDHKAEFYQDGRSSYNFYRSSLFTYSKAIEMAISKDDPCVELQSPTCSYRMGVHETGYGNEFYMLQLFAK</sequence>
<keyword evidence="4 5" id="KW-0472">Membrane</keyword>
<dbReference type="Pfam" id="PF00149">
    <property type="entry name" value="Metallophos"/>
    <property type="match status" value="1"/>
</dbReference>
<dbReference type="GO" id="GO:0006506">
    <property type="term" value="P:GPI anchor biosynthetic process"/>
    <property type="evidence" value="ECO:0007669"/>
    <property type="project" value="InterPro"/>
</dbReference>